<dbReference type="PANTHER" id="PTHR31374:SF16">
    <property type="entry name" value="AUXIN-RESPONSIVE FAMILY PROTEIN"/>
    <property type="match status" value="1"/>
</dbReference>
<dbReference type="OrthoDB" id="1930622at2759"/>
<name>A0A5K0YEI4_9MAGN</name>
<dbReference type="OMA" id="TTHEHGA"/>
<proteinExistence type="inferred from homology"/>
<evidence type="ECO:0000313" key="2">
    <source>
        <dbReference type="EMBL" id="VVV76336.1"/>
    </source>
</evidence>
<dbReference type="EMBL" id="LR721777">
    <property type="protein sequence ID" value="VVV76336.1"/>
    <property type="molecule type" value="Genomic_DNA"/>
</dbReference>
<reference evidence="2" key="1">
    <citation type="submission" date="2019-09" db="EMBL/GenBank/DDBJ databases">
        <authorList>
            <person name="Zhang L."/>
        </authorList>
    </citation>
    <scope>NUCLEOTIDE SEQUENCE</scope>
</reference>
<dbReference type="AlphaFoldDB" id="A0A5K0YEI4"/>
<sequence>MAILKLVKDKIQKKTSRTKSTTHEHGATEVQKRIKEGHFAVLAMQGGESRKFTVALSFLDDQEFLKLLDRSQEEYGFDQRGIITLLCPPCELEYILSRKPKDEGRTSATKKVLSRQR</sequence>
<gene>
    <name evidence="2" type="ORF">NYM_LOCUS8123</name>
</gene>
<evidence type="ECO:0008006" key="3">
    <source>
        <dbReference type="Google" id="ProtNLM"/>
    </source>
</evidence>
<organism evidence="2">
    <name type="scientific">Nymphaea colorata</name>
    <name type="common">pocket water lily</name>
    <dbReference type="NCBI Taxonomy" id="210225"/>
    <lineage>
        <taxon>Eukaryota</taxon>
        <taxon>Viridiplantae</taxon>
        <taxon>Streptophyta</taxon>
        <taxon>Embryophyta</taxon>
        <taxon>Tracheophyta</taxon>
        <taxon>Spermatophyta</taxon>
        <taxon>Magnoliopsida</taxon>
        <taxon>Nymphaeales</taxon>
        <taxon>Nymphaeaceae</taxon>
        <taxon>Nymphaea</taxon>
    </lineage>
</organism>
<evidence type="ECO:0000256" key="1">
    <source>
        <dbReference type="ARBA" id="ARBA00006974"/>
    </source>
</evidence>
<dbReference type="Pfam" id="PF02519">
    <property type="entry name" value="Auxin_inducible"/>
    <property type="match status" value="1"/>
</dbReference>
<accession>A0A5K0YEI4</accession>
<dbReference type="GO" id="GO:0009733">
    <property type="term" value="P:response to auxin"/>
    <property type="evidence" value="ECO:0007669"/>
    <property type="project" value="InterPro"/>
</dbReference>
<protein>
    <recommendedName>
        <fullName evidence="3">Small auxin-up RNA</fullName>
    </recommendedName>
</protein>
<dbReference type="Gramene" id="NC12G0096580.1">
    <property type="protein sequence ID" value="NC12G0096580.1:cds"/>
    <property type="gene ID" value="NC12G0096580"/>
</dbReference>
<dbReference type="InterPro" id="IPR003676">
    <property type="entry name" value="SAUR_fam"/>
</dbReference>
<dbReference type="PANTHER" id="PTHR31374">
    <property type="entry name" value="AUXIN-INDUCED PROTEIN-LIKE-RELATED"/>
    <property type="match status" value="1"/>
</dbReference>
<comment type="similarity">
    <text evidence="1">Belongs to the ARG7 family.</text>
</comment>